<dbReference type="STRING" id="195883.A0A482X591"/>
<dbReference type="Proteomes" id="UP000291343">
    <property type="component" value="Unassembled WGS sequence"/>
</dbReference>
<organism evidence="1 2">
    <name type="scientific">Laodelphax striatellus</name>
    <name type="common">Small brown planthopper</name>
    <name type="synonym">Delphax striatella</name>
    <dbReference type="NCBI Taxonomy" id="195883"/>
    <lineage>
        <taxon>Eukaryota</taxon>
        <taxon>Metazoa</taxon>
        <taxon>Ecdysozoa</taxon>
        <taxon>Arthropoda</taxon>
        <taxon>Hexapoda</taxon>
        <taxon>Insecta</taxon>
        <taxon>Pterygota</taxon>
        <taxon>Neoptera</taxon>
        <taxon>Paraneoptera</taxon>
        <taxon>Hemiptera</taxon>
        <taxon>Auchenorrhyncha</taxon>
        <taxon>Fulgoroidea</taxon>
        <taxon>Delphacidae</taxon>
        <taxon>Criomorphinae</taxon>
        <taxon>Laodelphax</taxon>
    </lineage>
</organism>
<gene>
    <name evidence="1" type="ORF">LSTR_LSTR013913</name>
</gene>
<protein>
    <recommendedName>
        <fullName evidence="3">Mitochondrial import inner membrane translocase subunit Tim29</fullName>
    </recommendedName>
</protein>
<name>A0A482X591_LAOST</name>
<dbReference type="InParanoid" id="A0A482X591"/>
<evidence type="ECO:0000313" key="2">
    <source>
        <dbReference type="Proteomes" id="UP000291343"/>
    </source>
</evidence>
<dbReference type="EMBL" id="QKKF02018237">
    <property type="protein sequence ID" value="RZF40451.1"/>
    <property type="molecule type" value="Genomic_DNA"/>
</dbReference>
<reference evidence="1 2" key="1">
    <citation type="journal article" date="2017" name="Gigascience">
        <title>Genome sequence of the small brown planthopper, Laodelphax striatellus.</title>
        <authorList>
            <person name="Zhu J."/>
            <person name="Jiang F."/>
            <person name="Wang X."/>
            <person name="Yang P."/>
            <person name="Bao Y."/>
            <person name="Zhao W."/>
            <person name="Wang W."/>
            <person name="Lu H."/>
            <person name="Wang Q."/>
            <person name="Cui N."/>
            <person name="Li J."/>
            <person name="Chen X."/>
            <person name="Luo L."/>
            <person name="Yu J."/>
            <person name="Kang L."/>
            <person name="Cui F."/>
        </authorList>
    </citation>
    <scope>NUCLEOTIDE SEQUENCE [LARGE SCALE GENOMIC DNA]</scope>
    <source>
        <strain evidence="1">Lst14</strain>
    </source>
</reference>
<dbReference type="GO" id="GO:0042721">
    <property type="term" value="C:TIM22 mitochondrial import inner membrane insertion complex"/>
    <property type="evidence" value="ECO:0007669"/>
    <property type="project" value="InterPro"/>
</dbReference>
<sequence>MFLTKLFRRNPTYSIHDRSVHKTVNHIIDGYNSRVANIRSKIDSITLPERFKGTVVEKWAQYWKDLYKDYYEVYSDVLKEGRERPYKMGLMLSTFGGIVYCSKKNPTEQNFRDAVVVGHNDVILVSKQIRNPACYEHLSFIESCYNTGLIRSFSFGIFRIVYLADYDKALGLYKAQCQYLQPQYLTMYNRILDIGFLDKWWFISKKMEDYDVNPEEWSTNKVIMV</sequence>
<dbReference type="PANTHER" id="PTHR21435">
    <property type="entry name" value="MITOCHONDRIAL IMPORT INNER MEMBRANE TRANSLOCASE SUBUNIT TIM29"/>
    <property type="match status" value="1"/>
</dbReference>
<dbReference type="FunCoup" id="A0A482X591">
    <property type="interactions" value="423"/>
</dbReference>
<keyword evidence="2" id="KW-1185">Reference proteome</keyword>
<accession>A0A482X591</accession>
<dbReference type="PANTHER" id="PTHR21435:SF1">
    <property type="entry name" value="MITOCHONDRIAL IMPORT INNER MEMBRANE TRANSLOCASE SUBUNIT TIM29"/>
    <property type="match status" value="1"/>
</dbReference>
<comment type="caution">
    <text evidence="1">The sequence shown here is derived from an EMBL/GenBank/DDBJ whole genome shotgun (WGS) entry which is preliminary data.</text>
</comment>
<dbReference type="AlphaFoldDB" id="A0A482X591"/>
<dbReference type="SMR" id="A0A482X591"/>
<proteinExistence type="predicted"/>
<dbReference type="GO" id="GO:0045039">
    <property type="term" value="P:protein insertion into mitochondrial inner membrane"/>
    <property type="evidence" value="ECO:0007669"/>
    <property type="project" value="TreeGrafter"/>
</dbReference>
<evidence type="ECO:0000313" key="1">
    <source>
        <dbReference type="EMBL" id="RZF40451.1"/>
    </source>
</evidence>
<dbReference type="Pfam" id="PF10171">
    <property type="entry name" value="Tim29"/>
    <property type="match status" value="1"/>
</dbReference>
<dbReference type="InterPro" id="IPR019322">
    <property type="entry name" value="TIMM29"/>
</dbReference>
<evidence type="ECO:0008006" key="3">
    <source>
        <dbReference type="Google" id="ProtNLM"/>
    </source>
</evidence>
<dbReference type="OrthoDB" id="5970620at2759"/>